<reference evidence="7 8" key="1">
    <citation type="submission" date="2019-03" db="EMBL/GenBank/DDBJ databases">
        <title>Single cell metagenomics reveals metabolic interactions within the superorganism composed of flagellate Streblomastix strix and complex community of Bacteroidetes bacteria on its surface.</title>
        <authorList>
            <person name="Treitli S.C."/>
            <person name="Kolisko M."/>
            <person name="Husnik F."/>
            <person name="Keeling P."/>
            <person name="Hampl V."/>
        </authorList>
    </citation>
    <scope>NUCLEOTIDE SEQUENCE [LARGE SCALE GENOMIC DNA]</scope>
    <source>
        <strain evidence="7">ST1C</strain>
    </source>
</reference>
<dbReference type="Pfam" id="PF01246">
    <property type="entry name" value="Ribosomal_L24e"/>
    <property type="match status" value="1"/>
</dbReference>
<evidence type="ECO:0000256" key="5">
    <source>
        <dbReference type="SAM" id="MobiDB-lite"/>
    </source>
</evidence>
<dbReference type="InterPro" id="IPR023442">
    <property type="entry name" value="Ribosomal_eL24_CS"/>
</dbReference>
<dbReference type="InterPro" id="IPR038630">
    <property type="entry name" value="L24e/L24_sf"/>
</dbReference>
<dbReference type="GO" id="GO:0003735">
    <property type="term" value="F:structural constituent of ribosome"/>
    <property type="evidence" value="ECO:0007669"/>
    <property type="project" value="InterPro"/>
</dbReference>
<dbReference type="InterPro" id="IPR011017">
    <property type="entry name" value="TRASH_dom"/>
</dbReference>
<evidence type="ECO:0000259" key="6">
    <source>
        <dbReference type="SMART" id="SM00746"/>
    </source>
</evidence>
<dbReference type="EMBL" id="SNRW01003432">
    <property type="protein sequence ID" value="KAA6389852.1"/>
    <property type="molecule type" value="Genomic_DNA"/>
</dbReference>
<evidence type="ECO:0000256" key="1">
    <source>
        <dbReference type="ARBA" id="ARBA00004123"/>
    </source>
</evidence>
<dbReference type="Gene3D" id="2.30.170.20">
    <property type="entry name" value="Ribosomal protein L24e"/>
    <property type="match status" value="1"/>
</dbReference>
<comment type="caution">
    <text evidence="7">The sequence shown here is derived from an EMBL/GenBank/DDBJ whole genome shotgun (WGS) entry which is preliminary data.</text>
</comment>
<dbReference type="OrthoDB" id="10262490at2759"/>
<dbReference type="GO" id="GO:0042273">
    <property type="term" value="P:ribosomal large subunit biogenesis"/>
    <property type="evidence" value="ECO:0007669"/>
    <property type="project" value="TreeGrafter"/>
</dbReference>
<keyword evidence="4" id="KW-0539">Nucleus</keyword>
<evidence type="ECO:0000256" key="3">
    <source>
        <dbReference type="ARBA" id="ARBA00022517"/>
    </source>
</evidence>
<feature type="domain" description="TRASH" evidence="6">
    <location>
        <begin position="6"/>
        <end position="44"/>
    </location>
</feature>
<protein>
    <submittedName>
        <fullName evidence="7">Putative Ribosome biogenesis protein RLP24</fullName>
    </submittedName>
</protein>
<name>A0A5J4W5C6_9EUKA</name>
<comment type="similarity">
    <text evidence="2">Belongs to the eukaryotic ribosomal protein eL24 family.</text>
</comment>
<evidence type="ECO:0000256" key="2">
    <source>
        <dbReference type="ARBA" id="ARBA00005647"/>
    </source>
</evidence>
<dbReference type="InterPro" id="IPR056366">
    <property type="entry name" value="Ribosomal_eL24"/>
</dbReference>
<gene>
    <name evidence="7" type="ORF">EZS28_014623</name>
</gene>
<dbReference type="InterPro" id="IPR000988">
    <property type="entry name" value="Ribosomal_eL24-rel_N"/>
</dbReference>
<dbReference type="SUPFAM" id="SSF57716">
    <property type="entry name" value="Glucocorticoid receptor-like (DNA-binding domain)"/>
    <property type="match status" value="1"/>
</dbReference>
<dbReference type="GO" id="GO:0005730">
    <property type="term" value="C:nucleolus"/>
    <property type="evidence" value="ECO:0007669"/>
    <property type="project" value="TreeGrafter"/>
</dbReference>
<feature type="region of interest" description="Disordered" evidence="5">
    <location>
        <begin position="127"/>
        <end position="204"/>
    </location>
</feature>
<accession>A0A5J4W5C6</accession>
<dbReference type="FunFam" id="2.30.170.20:FF:000001">
    <property type="entry name" value="probable ribosome biogenesis protein RLP24"/>
    <property type="match status" value="1"/>
</dbReference>
<evidence type="ECO:0000313" key="7">
    <source>
        <dbReference type="EMBL" id="KAA6389852.1"/>
    </source>
</evidence>
<dbReference type="PANTHER" id="PTHR10792">
    <property type="entry name" value="60S RIBOSOMAL PROTEIN L24"/>
    <property type="match status" value="1"/>
</dbReference>
<dbReference type="CDD" id="cd00472">
    <property type="entry name" value="Ribosomal_L24e_L24"/>
    <property type="match status" value="1"/>
</dbReference>
<organism evidence="7 8">
    <name type="scientific">Streblomastix strix</name>
    <dbReference type="NCBI Taxonomy" id="222440"/>
    <lineage>
        <taxon>Eukaryota</taxon>
        <taxon>Metamonada</taxon>
        <taxon>Preaxostyla</taxon>
        <taxon>Oxymonadida</taxon>
        <taxon>Streblomastigidae</taxon>
        <taxon>Streblomastix</taxon>
    </lineage>
</organism>
<dbReference type="PROSITE" id="PS01073">
    <property type="entry name" value="RIBOSOMAL_L24E"/>
    <property type="match status" value="1"/>
</dbReference>
<comment type="subcellular location">
    <subcellularLocation>
        <location evidence="1">Nucleus</location>
    </subcellularLocation>
</comment>
<dbReference type="SMART" id="SM00746">
    <property type="entry name" value="TRASH"/>
    <property type="match status" value="1"/>
</dbReference>
<sequence>MRIETCHFCSSNVYPGHGITFVRNDGKIFKFCRSKCHKSFKMKRNPRKIRWTGTFRRTHGKELLVDKTFTFERKQNRPVRYDRELYLSTIRAMKRIKEIRIRRERLFYKQRIITSKRKLQEAVMKKRNKIRQREEEGDRKAREWEREEEEAQHRDMDKEKEQRIRIPPIGIAQPLGSQRTRIATTERQVANTTSNRSKAKLANK</sequence>
<dbReference type="AlphaFoldDB" id="A0A5J4W5C6"/>
<dbReference type="PANTHER" id="PTHR10792:SF8">
    <property type="entry name" value="RIBOSOME BIOGENESIS PROTEIN RLP24-RELATED"/>
    <property type="match status" value="1"/>
</dbReference>
<feature type="compositionally biased region" description="Polar residues" evidence="5">
    <location>
        <begin position="175"/>
        <end position="196"/>
    </location>
</feature>
<evidence type="ECO:0000313" key="8">
    <source>
        <dbReference type="Proteomes" id="UP000324800"/>
    </source>
</evidence>
<feature type="compositionally biased region" description="Basic and acidic residues" evidence="5">
    <location>
        <begin position="131"/>
        <end position="164"/>
    </location>
</feature>
<keyword evidence="3" id="KW-0690">Ribosome biogenesis</keyword>
<proteinExistence type="inferred from homology"/>
<evidence type="ECO:0000256" key="4">
    <source>
        <dbReference type="ARBA" id="ARBA00023242"/>
    </source>
</evidence>
<dbReference type="Proteomes" id="UP000324800">
    <property type="component" value="Unassembled WGS sequence"/>
</dbReference>